<gene>
    <name evidence="6" type="primary">gb10502</name>
    <name evidence="6" type="ORF">PR202_gb10502</name>
</gene>
<feature type="domain" description="EF-hand" evidence="5">
    <location>
        <begin position="153"/>
        <end position="188"/>
    </location>
</feature>
<reference evidence="6" key="2">
    <citation type="submission" date="2021-12" db="EMBL/GenBank/DDBJ databases">
        <title>Resequencing data analysis of finger millet.</title>
        <authorList>
            <person name="Hatakeyama M."/>
            <person name="Aluri S."/>
            <person name="Balachadran M.T."/>
            <person name="Sivarajan S.R."/>
            <person name="Poveda L."/>
            <person name="Shimizu-Inatsugi R."/>
            <person name="Schlapbach R."/>
            <person name="Sreeman S.M."/>
            <person name="Shimizu K.K."/>
        </authorList>
    </citation>
    <scope>NUCLEOTIDE SEQUENCE</scope>
</reference>
<keyword evidence="3" id="KW-0106">Calcium</keyword>
<dbReference type="InterPro" id="IPR018247">
    <property type="entry name" value="EF_Hand_1_Ca_BS"/>
</dbReference>
<evidence type="ECO:0000259" key="5">
    <source>
        <dbReference type="PROSITE" id="PS50222"/>
    </source>
</evidence>
<organism evidence="6 7">
    <name type="scientific">Eleusine coracana subsp. coracana</name>
    <dbReference type="NCBI Taxonomy" id="191504"/>
    <lineage>
        <taxon>Eukaryota</taxon>
        <taxon>Viridiplantae</taxon>
        <taxon>Streptophyta</taxon>
        <taxon>Embryophyta</taxon>
        <taxon>Tracheophyta</taxon>
        <taxon>Spermatophyta</taxon>
        <taxon>Magnoliopsida</taxon>
        <taxon>Liliopsida</taxon>
        <taxon>Poales</taxon>
        <taxon>Poaceae</taxon>
        <taxon>PACMAD clade</taxon>
        <taxon>Chloridoideae</taxon>
        <taxon>Cynodonteae</taxon>
        <taxon>Eleusininae</taxon>
        <taxon>Eleusine</taxon>
    </lineage>
</organism>
<keyword evidence="1" id="KW-0479">Metal-binding</keyword>
<keyword evidence="2" id="KW-0677">Repeat</keyword>
<dbReference type="SUPFAM" id="SSF47473">
    <property type="entry name" value="EF-hand"/>
    <property type="match status" value="1"/>
</dbReference>
<proteinExistence type="predicted"/>
<reference evidence="6" key="1">
    <citation type="journal article" date="2018" name="DNA Res.">
        <title>Multiple hybrid de novo genome assembly of finger millet, an orphan allotetraploid crop.</title>
        <authorList>
            <person name="Hatakeyama M."/>
            <person name="Aluri S."/>
            <person name="Balachadran M.T."/>
            <person name="Sivarajan S.R."/>
            <person name="Patrignani A."/>
            <person name="Gruter S."/>
            <person name="Poveda L."/>
            <person name="Shimizu-Inatsugi R."/>
            <person name="Baeten J."/>
            <person name="Francoijs K.J."/>
            <person name="Nataraja K.N."/>
            <person name="Reddy Y.A.N."/>
            <person name="Phadnis S."/>
            <person name="Ravikumar R.L."/>
            <person name="Schlapbach R."/>
            <person name="Sreeman S.M."/>
            <person name="Shimizu K.K."/>
        </authorList>
    </citation>
    <scope>NUCLEOTIDE SEQUENCE</scope>
</reference>
<sequence length="224" mass="25021">MWEELVPTIDQQKGLVVVSVSSFLIMLVLQPMLKNAIAASQSMCALWWALVWLLARDDSVEFDEDDNHRRGSITNGMGMASPRLRRHYCEQCTSFSDDVAAVVASLGLVVESDDDDDEFVSDNTDDCCHRVVRACGGCAAMAVVEELTESKVASEAELREAFYVFDRDEDGFVTPGELWNVMRRLGMPEGARYDDCRRMIAAHDGDGDGRISFREFRAMMENAA</sequence>
<keyword evidence="4" id="KW-1133">Transmembrane helix</keyword>
<dbReference type="InterPro" id="IPR002048">
    <property type="entry name" value="EF_hand_dom"/>
</dbReference>
<protein>
    <recommendedName>
        <fullName evidence="5">EF-hand domain-containing protein</fullName>
    </recommendedName>
</protein>
<dbReference type="CDD" id="cd00051">
    <property type="entry name" value="EFh"/>
    <property type="match status" value="1"/>
</dbReference>
<evidence type="ECO:0000256" key="3">
    <source>
        <dbReference type="ARBA" id="ARBA00022837"/>
    </source>
</evidence>
<evidence type="ECO:0000313" key="6">
    <source>
        <dbReference type="EMBL" id="GJN22897.1"/>
    </source>
</evidence>
<evidence type="ECO:0000256" key="4">
    <source>
        <dbReference type="SAM" id="Phobius"/>
    </source>
</evidence>
<evidence type="ECO:0000256" key="1">
    <source>
        <dbReference type="ARBA" id="ARBA00022723"/>
    </source>
</evidence>
<dbReference type="InterPro" id="IPR039647">
    <property type="entry name" value="EF_hand_pair_protein_CML-like"/>
</dbReference>
<comment type="caution">
    <text evidence="6">The sequence shown here is derived from an EMBL/GenBank/DDBJ whole genome shotgun (WGS) entry which is preliminary data.</text>
</comment>
<accession>A0AAV5EKK0</accession>
<keyword evidence="4" id="KW-0812">Transmembrane</keyword>
<dbReference type="SMART" id="SM00054">
    <property type="entry name" value="EFh"/>
    <property type="match status" value="2"/>
</dbReference>
<dbReference type="FunFam" id="1.10.238.10:FF:000001">
    <property type="entry name" value="Calmodulin 1"/>
    <property type="match status" value="1"/>
</dbReference>
<feature type="domain" description="EF-hand" evidence="5">
    <location>
        <begin position="191"/>
        <end position="224"/>
    </location>
</feature>
<dbReference type="PROSITE" id="PS50222">
    <property type="entry name" value="EF_HAND_2"/>
    <property type="match status" value="2"/>
</dbReference>
<keyword evidence="7" id="KW-1185">Reference proteome</keyword>
<dbReference type="EMBL" id="BQKI01000076">
    <property type="protein sequence ID" value="GJN22897.1"/>
    <property type="molecule type" value="Genomic_DNA"/>
</dbReference>
<dbReference type="InterPro" id="IPR011992">
    <property type="entry name" value="EF-hand-dom_pair"/>
</dbReference>
<dbReference type="PROSITE" id="PS00018">
    <property type="entry name" value="EF_HAND_1"/>
    <property type="match status" value="2"/>
</dbReference>
<dbReference type="GO" id="GO:0005509">
    <property type="term" value="F:calcium ion binding"/>
    <property type="evidence" value="ECO:0007669"/>
    <property type="project" value="InterPro"/>
</dbReference>
<keyword evidence="4" id="KW-0472">Membrane</keyword>
<evidence type="ECO:0000313" key="7">
    <source>
        <dbReference type="Proteomes" id="UP001054889"/>
    </source>
</evidence>
<dbReference type="Pfam" id="PF13499">
    <property type="entry name" value="EF-hand_7"/>
    <property type="match status" value="1"/>
</dbReference>
<dbReference type="AlphaFoldDB" id="A0AAV5EKK0"/>
<dbReference type="PANTHER" id="PTHR10891">
    <property type="entry name" value="EF-HAND CALCIUM-BINDING DOMAIN CONTAINING PROTEIN"/>
    <property type="match status" value="1"/>
</dbReference>
<dbReference type="Gene3D" id="1.10.238.10">
    <property type="entry name" value="EF-hand"/>
    <property type="match status" value="1"/>
</dbReference>
<dbReference type="Proteomes" id="UP001054889">
    <property type="component" value="Unassembled WGS sequence"/>
</dbReference>
<evidence type="ECO:0000256" key="2">
    <source>
        <dbReference type="ARBA" id="ARBA00022737"/>
    </source>
</evidence>
<name>A0AAV5EKK0_ELECO</name>
<feature type="transmembrane region" description="Helical" evidence="4">
    <location>
        <begin position="12"/>
        <end position="29"/>
    </location>
</feature>